<evidence type="ECO:0000256" key="9">
    <source>
        <dbReference type="SAM" id="MobiDB-lite"/>
    </source>
</evidence>
<dbReference type="STRING" id="887898.HMPREF0551_2324"/>
<dbReference type="EC" id="4.3.99.3" evidence="8"/>
<evidence type="ECO:0000313" key="12">
    <source>
        <dbReference type="Proteomes" id="UP000011021"/>
    </source>
</evidence>
<comment type="similarity">
    <text evidence="8">Belongs to the radical SAM superfamily. 7-carboxy-7-deazaguanine synthase family.</text>
</comment>
<dbReference type="RefSeq" id="WP_005674746.1">
    <property type="nucleotide sequence ID" value="NZ_CP146288.1"/>
</dbReference>
<feature type="binding site" evidence="8">
    <location>
        <position position="83"/>
    </location>
    <ligand>
        <name>Mg(2+)</name>
        <dbReference type="ChEBI" id="CHEBI:18420"/>
    </ligand>
</feature>
<keyword evidence="2 8" id="KW-0949">S-adenosyl-L-methionine</keyword>
<dbReference type="InterPro" id="IPR007197">
    <property type="entry name" value="rSAM"/>
</dbReference>
<dbReference type="HAMAP" id="MF_00917">
    <property type="entry name" value="QueE"/>
    <property type="match status" value="1"/>
</dbReference>
<protein>
    <recommendedName>
        <fullName evidence="8">7-carboxy-7-deazaguanine synthase</fullName>
        <shortName evidence="8">CDG synthase</shortName>
        <ecNumber evidence="8">4.3.99.3</ecNumber>
    </recommendedName>
    <alternativeName>
        <fullName evidence="8">Queuosine biosynthesis protein QueE</fullName>
    </alternativeName>
</protein>
<reference evidence="11 12" key="1">
    <citation type="submission" date="2010-12" db="EMBL/GenBank/DDBJ databases">
        <authorList>
            <person name="Muzny D."/>
            <person name="Qin X."/>
            <person name="Deng J."/>
            <person name="Jiang H."/>
            <person name="Liu Y."/>
            <person name="Qu J."/>
            <person name="Song X.-Z."/>
            <person name="Zhang L."/>
            <person name="Thornton R."/>
            <person name="Coyle M."/>
            <person name="Francisco L."/>
            <person name="Jackson L."/>
            <person name="Javaid M."/>
            <person name="Korchina V."/>
            <person name="Kovar C."/>
            <person name="Mata R."/>
            <person name="Mathew T."/>
            <person name="Ngo R."/>
            <person name="Nguyen L."/>
            <person name="Nguyen N."/>
            <person name="Okwuonu G."/>
            <person name="Ongeri F."/>
            <person name="Pham C."/>
            <person name="Simmons D."/>
            <person name="Wilczek-Boney K."/>
            <person name="Hale W."/>
            <person name="Jakkamsetti A."/>
            <person name="Pham P."/>
            <person name="Ruth R."/>
            <person name="San Lucas F."/>
            <person name="Warren J."/>
            <person name="Zhang J."/>
            <person name="Zhao Z."/>
            <person name="Zhou C."/>
            <person name="Zhu D."/>
            <person name="Lee S."/>
            <person name="Bess C."/>
            <person name="Blankenburg K."/>
            <person name="Forbes L."/>
            <person name="Fu Q."/>
            <person name="Gubbala S."/>
            <person name="Hirani K."/>
            <person name="Jayaseelan J.C."/>
            <person name="Lara F."/>
            <person name="Munidasa M."/>
            <person name="Palculict T."/>
            <person name="Patil S."/>
            <person name="Pu L.-L."/>
            <person name="Saada N."/>
            <person name="Tang L."/>
            <person name="Weissenberger G."/>
            <person name="Zhu Y."/>
            <person name="Hemphill L."/>
            <person name="Shang Y."/>
            <person name="Youmans B."/>
            <person name="Ayvaz T."/>
            <person name="Ross M."/>
            <person name="Santibanez J."/>
            <person name="Aqrawi P."/>
            <person name="Gross S."/>
            <person name="Joshi V."/>
            <person name="Fowler G."/>
            <person name="Nazareth L."/>
            <person name="Reid J."/>
            <person name="Worley K."/>
            <person name="Petrosino J."/>
            <person name="Highlander S."/>
            <person name="Gibbs R."/>
        </authorList>
    </citation>
    <scope>NUCLEOTIDE SEQUENCE [LARGE SCALE GENOMIC DNA]</scope>
    <source>
        <strain evidence="11 12">ATCC 51599</strain>
    </source>
</reference>
<gene>
    <name evidence="8" type="primary">queE</name>
    <name evidence="11" type="ORF">HMPREF0551_2324</name>
</gene>
<keyword evidence="6 8" id="KW-0411">Iron-sulfur</keyword>
<evidence type="ECO:0000256" key="5">
    <source>
        <dbReference type="ARBA" id="ARBA00023004"/>
    </source>
</evidence>
<feature type="binding site" evidence="8">
    <location>
        <position position="78"/>
    </location>
    <ligand>
        <name>[4Fe-4S] cluster</name>
        <dbReference type="ChEBI" id="CHEBI:49883"/>
        <note>4Fe-4S-S-AdoMet</note>
    </ligand>
</feature>
<dbReference type="PROSITE" id="PS51918">
    <property type="entry name" value="RADICAL_SAM"/>
    <property type="match status" value="1"/>
</dbReference>
<evidence type="ECO:0000256" key="1">
    <source>
        <dbReference type="ARBA" id="ARBA00022485"/>
    </source>
</evidence>
<evidence type="ECO:0000256" key="8">
    <source>
        <dbReference type="HAMAP-Rule" id="MF_00917"/>
    </source>
</evidence>
<dbReference type="Pfam" id="PF04055">
    <property type="entry name" value="Radical_SAM"/>
    <property type="match status" value="1"/>
</dbReference>
<feature type="binding site" evidence="8">
    <location>
        <begin position="155"/>
        <end position="157"/>
    </location>
    <ligand>
        <name>S-adenosyl-L-methionine</name>
        <dbReference type="ChEBI" id="CHEBI:59789"/>
    </ligand>
</feature>
<feature type="binding site" evidence="8">
    <location>
        <begin position="80"/>
        <end position="82"/>
    </location>
    <ligand>
        <name>S-adenosyl-L-methionine</name>
        <dbReference type="ChEBI" id="CHEBI:59789"/>
    </ligand>
</feature>
<dbReference type="GO" id="GO:0000287">
    <property type="term" value="F:magnesium ion binding"/>
    <property type="evidence" value="ECO:0007669"/>
    <property type="project" value="UniProtKB-UniRule"/>
</dbReference>
<keyword evidence="5 8" id="KW-0408">Iron</keyword>
<evidence type="ECO:0000256" key="2">
    <source>
        <dbReference type="ARBA" id="ARBA00022691"/>
    </source>
</evidence>
<comment type="caution">
    <text evidence="11">The sequence shown here is derived from an EMBL/GenBank/DDBJ whole genome shotgun (WGS) entry which is preliminary data.</text>
</comment>
<feature type="binding site" evidence="8">
    <location>
        <position position="111"/>
    </location>
    <ligand>
        <name>substrate</name>
    </ligand>
</feature>
<dbReference type="SUPFAM" id="SSF102114">
    <property type="entry name" value="Radical SAM enzymes"/>
    <property type="match status" value="1"/>
</dbReference>
<proteinExistence type="inferred from homology"/>
<sequence length="244" mass="27520">MNSEQHMAAGMPVTPPHPVIPLSVETPVHTAIRRRPEPATGLDTPYRIVEIFETLQGEGFNTGMPSVFIRFGKCNLACPWCDTDYNRFGTMTLGDILAKVRTFSARNVIITGGEPTIQPHLERLLDSLKAEGHFLAIETNGLKPVPPQIDYIATSPKRLYQQAYQKRHIKFAHEVRIVVDGDVRDFCAQIEDSIQADRYYLSPCEVDGRMNMLETITQLGQLNQRPGRPRWQLSIQTHKLAGIE</sequence>
<dbReference type="Proteomes" id="UP000011021">
    <property type="component" value="Unassembled WGS sequence"/>
</dbReference>
<dbReference type="UniPathway" id="UPA00391"/>
<comment type="cofactor">
    <cofactor evidence="8">
        <name>[4Fe-4S] cluster</name>
        <dbReference type="ChEBI" id="CHEBI:49883"/>
    </cofactor>
    <text evidence="8">Binds 1 [4Fe-4S] cluster. The cluster is coordinated with 3 cysteines and an exchangeable S-adenosyl-L-methionine.</text>
</comment>
<feature type="binding site" evidence="8">
    <location>
        <position position="70"/>
    </location>
    <ligand>
        <name>substrate</name>
    </ligand>
</feature>
<feature type="domain" description="Radical SAM core" evidence="10">
    <location>
        <begin position="61"/>
        <end position="244"/>
    </location>
</feature>
<keyword evidence="8" id="KW-0671">Queuosine biosynthesis</keyword>
<accession>E7S060</accession>
<dbReference type="AlphaFoldDB" id="E7S060"/>
<feature type="binding site" evidence="8">
    <location>
        <begin position="55"/>
        <end position="57"/>
    </location>
    <ligand>
        <name>substrate</name>
    </ligand>
</feature>
<comment type="caution">
    <text evidence="8">Lacks conserved residue(s) required for the propagation of feature annotation.</text>
</comment>
<keyword evidence="4 8" id="KW-0460">Magnesium</keyword>
<evidence type="ECO:0000256" key="4">
    <source>
        <dbReference type="ARBA" id="ARBA00022842"/>
    </source>
</evidence>
<comment type="cofactor">
    <cofactor evidence="8">
        <name>S-adenosyl-L-methionine</name>
        <dbReference type="ChEBI" id="CHEBI:59789"/>
    </cofactor>
    <text evidence="8">Binds 1 S-adenosyl-L-methionine per subunit.</text>
</comment>
<dbReference type="HOGENOM" id="CLU_066739_0_0_4"/>
<dbReference type="CDD" id="cd01335">
    <property type="entry name" value="Radical_SAM"/>
    <property type="match status" value="1"/>
</dbReference>
<dbReference type="EMBL" id="AEQP01000022">
    <property type="protein sequence ID" value="EFV94209.1"/>
    <property type="molecule type" value="Genomic_DNA"/>
</dbReference>
<dbReference type="PIRSF" id="PIRSF000370">
    <property type="entry name" value="QueE"/>
    <property type="match status" value="1"/>
</dbReference>
<dbReference type="eggNOG" id="COG0602">
    <property type="taxonomic scope" value="Bacteria"/>
</dbReference>
<dbReference type="InterPro" id="IPR013785">
    <property type="entry name" value="Aldolase_TIM"/>
</dbReference>
<dbReference type="InterPro" id="IPR058240">
    <property type="entry name" value="rSAM_sf"/>
</dbReference>
<keyword evidence="7 8" id="KW-0456">Lyase</keyword>
<dbReference type="GO" id="GO:0008616">
    <property type="term" value="P:tRNA queuosine(34) biosynthetic process"/>
    <property type="evidence" value="ECO:0007669"/>
    <property type="project" value="UniProtKB-UniRule"/>
</dbReference>
<dbReference type="PANTHER" id="PTHR42836:SF1">
    <property type="entry name" value="7-CARBOXY-7-DEAZAGUANINE SYNTHASE"/>
    <property type="match status" value="1"/>
</dbReference>
<feature type="binding site" evidence="8">
    <location>
        <position position="113"/>
    </location>
    <ligand>
        <name>S-adenosyl-L-methionine</name>
        <dbReference type="ChEBI" id="CHEBI:59789"/>
    </ligand>
</feature>
<feature type="region of interest" description="Disordered" evidence="9">
    <location>
        <begin position="1"/>
        <end position="20"/>
    </location>
</feature>
<dbReference type="GO" id="GO:0016840">
    <property type="term" value="F:carbon-nitrogen lyase activity"/>
    <property type="evidence" value="ECO:0007669"/>
    <property type="project" value="UniProtKB-UniRule"/>
</dbReference>
<evidence type="ECO:0000259" key="10">
    <source>
        <dbReference type="PROSITE" id="PS51918"/>
    </source>
</evidence>
<keyword evidence="1 8" id="KW-0004">4Fe-4S</keyword>
<dbReference type="Gene3D" id="3.20.20.70">
    <property type="entry name" value="Aldolase class I"/>
    <property type="match status" value="1"/>
</dbReference>
<name>E7S060_9BURK</name>
<dbReference type="GO" id="GO:0051539">
    <property type="term" value="F:4 iron, 4 sulfur cluster binding"/>
    <property type="evidence" value="ECO:0007669"/>
    <property type="project" value="UniProtKB-UniRule"/>
</dbReference>
<dbReference type="SFLD" id="SFLDS00029">
    <property type="entry name" value="Radical_SAM"/>
    <property type="match status" value="1"/>
</dbReference>
<evidence type="ECO:0000313" key="11">
    <source>
        <dbReference type="EMBL" id="EFV94209.1"/>
    </source>
</evidence>
<dbReference type="GO" id="GO:1904047">
    <property type="term" value="F:S-adenosyl-L-methionine binding"/>
    <property type="evidence" value="ECO:0007669"/>
    <property type="project" value="UniProtKB-UniRule"/>
</dbReference>
<comment type="function">
    <text evidence="8">Catalyzes the complex heterocyclic radical-mediated conversion of 6-carboxy-5,6,7,8-tetrahydropterin (CPH4) to 7-carboxy-7-deazaguanine (CDG), a step common to the biosynthetic pathways of all 7-deazapurine-containing compounds.</text>
</comment>
<dbReference type="InterPro" id="IPR024924">
    <property type="entry name" value="7-CO-7-deazaguanine_synth-like"/>
</dbReference>
<evidence type="ECO:0000256" key="7">
    <source>
        <dbReference type="ARBA" id="ARBA00023239"/>
    </source>
</evidence>
<feature type="binding site" evidence="8">
    <location>
        <position position="74"/>
    </location>
    <ligand>
        <name>[4Fe-4S] cluster</name>
        <dbReference type="ChEBI" id="CHEBI:49883"/>
        <note>4Fe-4S-S-AdoMet</note>
    </ligand>
</feature>
<comment type="subunit">
    <text evidence="8">Homodimer.</text>
</comment>
<comment type="cofactor">
    <cofactor evidence="8">
        <name>Mg(2+)</name>
        <dbReference type="ChEBI" id="CHEBI:18420"/>
    </cofactor>
</comment>
<feature type="binding site" evidence="8">
    <location>
        <position position="81"/>
    </location>
    <ligand>
        <name>[4Fe-4S] cluster</name>
        <dbReference type="ChEBI" id="CHEBI:49883"/>
        <note>4Fe-4S-S-AdoMet</note>
    </ligand>
</feature>
<keyword evidence="12" id="KW-1185">Reference proteome</keyword>
<keyword evidence="3 8" id="KW-0479">Metal-binding</keyword>
<organism evidence="11 12">
    <name type="scientific">Lautropia mirabilis ATCC 51599</name>
    <dbReference type="NCBI Taxonomy" id="887898"/>
    <lineage>
        <taxon>Bacteria</taxon>
        <taxon>Pseudomonadati</taxon>
        <taxon>Pseudomonadota</taxon>
        <taxon>Betaproteobacteria</taxon>
        <taxon>Burkholderiales</taxon>
        <taxon>Burkholderiaceae</taxon>
        <taxon>Lautropia</taxon>
    </lineage>
</organism>
<comment type="pathway">
    <text evidence="8">Purine metabolism; 7-cyano-7-deazaguanine biosynthesis.</text>
</comment>
<dbReference type="PANTHER" id="PTHR42836">
    <property type="entry name" value="7-CARBOXY-7-DEAZAGUANINE SYNTHASE"/>
    <property type="match status" value="1"/>
</dbReference>
<evidence type="ECO:0000256" key="6">
    <source>
        <dbReference type="ARBA" id="ARBA00023014"/>
    </source>
</evidence>
<evidence type="ECO:0000256" key="3">
    <source>
        <dbReference type="ARBA" id="ARBA00022723"/>
    </source>
</evidence>
<comment type="catalytic activity">
    <reaction evidence="8">
        <text>6-carboxy-5,6,7,8-tetrahydropterin + H(+) = 7-carboxy-7-carbaguanine + NH4(+)</text>
        <dbReference type="Rhea" id="RHEA:27974"/>
        <dbReference type="ChEBI" id="CHEBI:15378"/>
        <dbReference type="ChEBI" id="CHEBI:28938"/>
        <dbReference type="ChEBI" id="CHEBI:61032"/>
        <dbReference type="ChEBI" id="CHEBI:61036"/>
        <dbReference type="EC" id="4.3.99.3"/>
    </reaction>
</comment>